<dbReference type="InterPro" id="IPR036155">
    <property type="entry name" value="Crypto/Photolyase_N_sf"/>
</dbReference>
<dbReference type="EMBL" id="FM864216">
    <property type="protein sequence ID" value="CAT05310.1"/>
    <property type="molecule type" value="Genomic_DNA"/>
</dbReference>
<dbReference type="KEGG" id="mco:MCJ_006150"/>
<dbReference type="GO" id="GO:0003904">
    <property type="term" value="F:deoxyribodipyrimidine photo-lyase activity"/>
    <property type="evidence" value="ECO:0007669"/>
    <property type="project" value="TreeGrafter"/>
</dbReference>
<dbReference type="PANTHER" id="PTHR11455">
    <property type="entry name" value="CRYPTOCHROME"/>
    <property type="match status" value="1"/>
</dbReference>
<comment type="cofactor">
    <cofactor evidence="3">
        <name>FAD</name>
        <dbReference type="ChEBI" id="CHEBI:57692"/>
    </cofactor>
    <text evidence="3">Binds 1 FAD per subunit.</text>
</comment>
<dbReference type="InterPro" id="IPR006050">
    <property type="entry name" value="DNA_photolyase_N"/>
</dbReference>
<keyword evidence="7" id="KW-1185">Reference proteome</keyword>
<proteinExistence type="inferred from homology"/>
<evidence type="ECO:0000256" key="4">
    <source>
        <dbReference type="RuleBase" id="RU004182"/>
    </source>
</evidence>
<evidence type="ECO:0000259" key="5">
    <source>
        <dbReference type="PROSITE" id="PS51645"/>
    </source>
</evidence>
<dbReference type="GO" id="GO:0009416">
    <property type="term" value="P:response to light stimulus"/>
    <property type="evidence" value="ECO:0007669"/>
    <property type="project" value="TreeGrafter"/>
</dbReference>
<comment type="similarity">
    <text evidence="4">Belongs to the DNA photolyase family.</text>
</comment>
<dbReference type="SUPFAM" id="SSF48173">
    <property type="entry name" value="Cryptochrome/photolyase FAD-binding domain"/>
    <property type="match status" value="1"/>
</dbReference>
<feature type="binding site" evidence="3">
    <location>
        <position position="212"/>
    </location>
    <ligand>
        <name>FAD</name>
        <dbReference type="ChEBI" id="CHEBI:57692"/>
    </ligand>
</feature>
<evidence type="ECO:0000313" key="7">
    <source>
        <dbReference type="Proteomes" id="UP000001491"/>
    </source>
</evidence>
<dbReference type="Gene3D" id="1.10.579.10">
    <property type="entry name" value="DNA Cyclobutane Dipyrimidine Photolyase, subunit A, domain 3"/>
    <property type="match status" value="1"/>
</dbReference>
<dbReference type="InterPro" id="IPR014729">
    <property type="entry name" value="Rossmann-like_a/b/a_fold"/>
</dbReference>
<dbReference type="eggNOG" id="COG0415">
    <property type="taxonomic scope" value="Bacteria"/>
</dbReference>
<protein>
    <submittedName>
        <fullName evidence="6">HYPOTHETICAL Deoxyribodipyrimidine photo-lyase</fullName>
    </submittedName>
</protein>
<dbReference type="InterPro" id="IPR036134">
    <property type="entry name" value="Crypto/Photolyase_FAD-like_sf"/>
</dbReference>
<keyword evidence="4" id="KW-0157">Chromophore</keyword>
<dbReference type="GO" id="GO:0071949">
    <property type="term" value="F:FAD binding"/>
    <property type="evidence" value="ECO:0007669"/>
    <property type="project" value="TreeGrafter"/>
</dbReference>
<dbReference type="AlphaFoldDB" id="C5J747"/>
<dbReference type="InterPro" id="IPR002081">
    <property type="entry name" value="Cryptochrome/DNA_photolyase_1"/>
</dbReference>
<evidence type="ECO:0000256" key="3">
    <source>
        <dbReference type="PIRSR" id="PIRSR602081-1"/>
    </source>
</evidence>
<dbReference type="SUPFAM" id="SSF52425">
    <property type="entry name" value="Cryptochrome/photolyase, N-terminal domain"/>
    <property type="match status" value="1"/>
</dbReference>
<dbReference type="Gene3D" id="1.25.40.80">
    <property type="match status" value="1"/>
</dbReference>
<feature type="domain" description="Photolyase/cryptochrome alpha/beta" evidence="5">
    <location>
        <begin position="1"/>
        <end position="129"/>
    </location>
</feature>
<keyword evidence="2 3" id="KW-0274">FAD</keyword>
<gene>
    <name evidence="6" type="ordered locus">MCJ_006150</name>
</gene>
<organism evidence="6 7">
    <name type="scientific">Mesomycoplasma conjunctivae (strain ATCC 25834 / NCTC 10147 / HRC/581)</name>
    <name type="common">Mycoplasma conjunctivae</name>
    <dbReference type="NCBI Taxonomy" id="572263"/>
    <lineage>
        <taxon>Bacteria</taxon>
        <taxon>Bacillati</taxon>
        <taxon>Mycoplasmatota</taxon>
        <taxon>Mycoplasmoidales</taxon>
        <taxon>Metamycoplasmataceae</taxon>
        <taxon>Mesomycoplasma</taxon>
    </lineage>
</organism>
<dbReference type="PROSITE" id="PS51645">
    <property type="entry name" value="PHR_CRY_ALPHA_BETA"/>
    <property type="match status" value="1"/>
</dbReference>
<dbReference type="Gene3D" id="3.40.50.620">
    <property type="entry name" value="HUPs"/>
    <property type="match status" value="1"/>
</dbReference>
<evidence type="ECO:0000256" key="2">
    <source>
        <dbReference type="ARBA" id="ARBA00022827"/>
    </source>
</evidence>
<dbReference type="InterPro" id="IPR005101">
    <property type="entry name" value="Cryptochr/Photolyase_FAD-bd"/>
</dbReference>
<reference evidence="7" key="1">
    <citation type="journal article" date="2009" name="BMC Bioinformatics">
        <title>The Mycoplasma conjunctivae genome sequencing, annotation and analysis.</title>
        <authorList>
            <person name="Calderon-Copete S.P."/>
            <person name="Wigger G."/>
            <person name="Wunderlin C."/>
            <person name="Schmidheini T."/>
            <person name="Frey J."/>
            <person name="Quail M.A."/>
            <person name="Falquet L."/>
        </authorList>
    </citation>
    <scope>NUCLEOTIDE SEQUENCE [LARGE SCALE GENOMIC DNA]</scope>
    <source>
        <strain evidence="7">ATCC 25834 / NCTC 10147 / HRC/581</strain>
    </source>
</reference>
<evidence type="ECO:0000256" key="1">
    <source>
        <dbReference type="ARBA" id="ARBA00022630"/>
    </source>
</evidence>
<name>C5J747_MESCH</name>
<accession>C5J747</accession>
<sequence>MNIFLFHRDIRVEDNLGLLNLVEETNGENIFLFFIYNKKQLYEKNEYFSQKAFDFLNNALINLSKKVNINLFYAENEIEVFEEILQANKIERIYINKDWSDFALARDKDLKQFCQKNNIIFKEFNDYLLFRPGDILNNSNSFYKVFTPFYNNCVSKLVENLPTVKKTLHFYTQIYKNSKSCSFLQEFKYFQTFFPNSIDQILEILKNNIHDYAKNRNNLAIDSNKISPAIRFGIISIRQLLLYVYQETKNINHELIRQLIWREFYYHFNFLASQTNWNFGNPWNRKFYFLEYNQADEKLKLWKEGKTGFPLIDAAIQELLQTGFMHNRARMVVASFLTKNLFIDWHEGEKFFAQHLIDYDPIINHHSWQWVAGCGVDAQLFTRIFNPILQQKKFDSNNYYISKFLPTNYQTKPIVDLHETSNKIKKVFQDNHID</sequence>
<dbReference type="Pfam" id="PF00875">
    <property type="entry name" value="DNA_photolyase"/>
    <property type="match status" value="1"/>
</dbReference>
<dbReference type="HOGENOM" id="CLU_010348_2_2_14"/>
<evidence type="ECO:0000313" key="6">
    <source>
        <dbReference type="EMBL" id="CAT05310.1"/>
    </source>
</evidence>
<dbReference type="Pfam" id="PF03441">
    <property type="entry name" value="FAD_binding_7"/>
    <property type="match status" value="1"/>
</dbReference>
<dbReference type="GO" id="GO:0003677">
    <property type="term" value="F:DNA binding"/>
    <property type="evidence" value="ECO:0007669"/>
    <property type="project" value="TreeGrafter"/>
</dbReference>
<dbReference type="PANTHER" id="PTHR11455:SF9">
    <property type="entry name" value="CRYPTOCHROME CIRCADIAN CLOCK 5 ISOFORM X1"/>
    <property type="match status" value="1"/>
</dbReference>
<keyword evidence="1 3" id="KW-0285">Flavoprotein</keyword>
<feature type="binding site" evidence="3">
    <location>
        <begin position="258"/>
        <end position="265"/>
    </location>
    <ligand>
        <name>FAD</name>
        <dbReference type="ChEBI" id="CHEBI:57692"/>
    </ligand>
</feature>
<feature type="binding site" evidence="3">
    <location>
        <begin position="358"/>
        <end position="360"/>
    </location>
    <ligand>
        <name>FAD</name>
        <dbReference type="ChEBI" id="CHEBI:57692"/>
    </ligand>
</feature>
<dbReference type="PRINTS" id="PR00147">
    <property type="entry name" value="DNAPHOTLYASE"/>
</dbReference>
<dbReference type="Proteomes" id="UP000001491">
    <property type="component" value="Chromosome"/>
</dbReference>